<evidence type="ECO:0000313" key="5">
    <source>
        <dbReference type="EMBL" id="CAG8386813.1"/>
    </source>
</evidence>
<gene>
    <name evidence="5" type="ORF">PSALAMII_LOCUS6313</name>
</gene>
<feature type="compositionally biased region" description="Low complexity" evidence="4">
    <location>
        <begin position="211"/>
        <end position="223"/>
    </location>
</feature>
<feature type="region of interest" description="Disordered" evidence="4">
    <location>
        <begin position="196"/>
        <end position="226"/>
    </location>
</feature>
<dbReference type="Proteomes" id="UP001152592">
    <property type="component" value="Unassembled WGS sequence"/>
</dbReference>
<feature type="compositionally biased region" description="Low complexity" evidence="4">
    <location>
        <begin position="51"/>
        <end position="60"/>
    </location>
</feature>
<dbReference type="OrthoDB" id="1470350at2759"/>
<evidence type="ECO:0000256" key="1">
    <source>
        <dbReference type="PIRSR" id="PIRSR610347-1"/>
    </source>
</evidence>
<dbReference type="PANTHER" id="PTHR12415">
    <property type="entry name" value="TYROSYL-DNA PHOSPHODIESTERASE 1"/>
    <property type="match status" value="1"/>
</dbReference>
<organism evidence="5 6">
    <name type="scientific">Penicillium salamii</name>
    <dbReference type="NCBI Taxonomy" id="1612424"/>
    <lineage>
        <taxon>Eukaryota</taxon>
        <taxon>Fungi</taxon>
        <taxon>Dikarya</taxon>
        <taxon>Ascomycota</taxon>
        <taxon>Pezizomycotina</taxon>
        <taxon>Eurotiomycetes</taxon>
        <taxon>Eurotiomycetidae</taxon>
        <taxon>Eurotiales</taxon>
        <taxon>Aspergillaceae</taxon>
        <taxon>Penicillium</taxon>
    </lineage>
</organism>
<dbReference type="GO" id="GO:0003690">
    <property type="term" value="F:double-stranded DNA binding"/>
    <property type="evidence" value="ECO:0007669"/>
    <property type="project" value="TreeGrafter"/>
</dbReference>
<evidence type="ECO:0000313" key="6">
    <source>
        <dbReference type="Proteomes" id="UP001152592"/>
    </source>
</evidence>
<feature type="compositionally biased region" description="Basic and acidic residues" evidence="4">
    <location>
        <begin position="121"/>
        <end position="132"/>
    </location>
</feature>
<dbReference type="Pfam" id="PF06087">
    <property type="entry name" value="Tyr-DNA_phospho"/>
    <property type="match status" value="1"/>
</dbReference>
<dbReference type="AlphaFoldDB" id="A0A9W4JB29"/>
<feature type="site" description="Interaction with DNA" evidence="3">
    <location>
        <position position="632"/>
    </location>
</feature>
<dbReference type="PANTHER" id="PTHR12415:SF4">
    <property type="entry name" value="TYROSYL-DNA PHOSPHODIESTERASE DOMAIN-CONTAINING PROTEIN"/>
    <property type="match status" value="1"/>
</dbReference>
<dbReference type="SUPFAM" id="SSF56024">
    <property type="entry name" value="Phospholipase D/nuclease"/>
    <property type="match status" value="2"/>
</dbReference>
<dbReference type="GO" id="GO:0003697">
    <property type="term" value="F:single-stranded DNA binding"/>
    <property type="evidence" value="ECO:0007669"/>
    <property type="project" value="TreeGrafter"/>
</dbReference>
<proteinExistence type="predicted"/>
<comment type="caution">
    <text evidence="5">The sequence shown here is derived from an EMBL/GenBank/DDBJ whole genome shotgun (WGS) entry which is preliminary data.</text>
</comment>
<feature type="region of interest" description="Disordered" evidence="4">
    <location>
        <begin position="49"/>
        <end position="183"/>
    </location>
</feature>
<dbReference type="GO" id="GO:0006281">
    <property type="term" value="P:DNA repair"/>
    <property type="evidence" value="ECO:0007669"/>
    <property type="project" value="InterPro"/>
</dbReference>
<name>A0A9W4JB29_9EURO</name>
<evidence type="ECO:0000256" key="4">
    <source>
        <dbReference type="SAM" id="MobiDB-lite"/>
    </source>
</evidence>
<dbReference type="InterPro" id="IPR010347">
    <property type="entry name" value="Tdp1"/>
</dbReference>
<dbReference type="GO" id="GO:0005634">
    <property type="term" value="C:nucleus"/>
    <property type="evidence" value="ECO:0007669"/>
    <property type="project" value="InterPro"/>
</dbReference>
<accession>A0A9W4JB29</accession>
<dbReference type="EMBL" id="CAJVPD010000240">
    <property type="protein sequence ID" value="CAG8386813.1"/>
    <property type="molecule type" value="Genomic_DNA"/>
</dbReference>
<sequence>MDDMEDPDFLAAIEASRKDARVGSCPAPPPPNWVVDLTHDSDSDIEEVFPKSKSVVSSSPGPEDVDHAGYDETELQKALALSVEPNAASPVSEDSRTVSEVSKSKEPAKLPSVPFTGIQGLDRKKMEQERLARLASRNAQGSGPSPPTQLKRKAEDSLDTPVQSRRRVEPTLPAVDNRTAEPDVIDLDSLQLTTNNAEASSVTNSSSQLENPTPATTASNPPNGRTMTGRLASAICRRYDTNAPDVKIWPTSRPLAQWPLGAIKKTHIAGFPRVGTEITIEEVIQRDDLQVAVFSGFMWEMEWFFKKLNTASTRFVLMMQANDQETKDEYLNDVAGIPNLRLCFPPMEPQVFCMHSKLMLLFHADYLRIAIPTANPTSTDWGENGLMENTVFLIDLPKIDVPPSEVQKTSETHNTQFYTELVYYLEASTLHSNLIDKLKGFDFTETKRYAFVHSVGGSNTGERWKRTGCSGLGLALQKLGLATESKLNIDYITSSMGSLNAQFMRSMYLACKGDDGTQDYELRAGSKKDPERKRMTEQLNAEALARMRIYFPSDQTVREAHENPNQTAGTICFNPKWWTNPAFPRALLRDCQSERGVLMHNKIAFVRPAKPINLDEKTECSAWAYVGSANLSESAWYVTVHHPAQTLLNRTRGRLVKDSTTKNLKMNCRNWECGVIVPIRSEKKPHSPSAESESAPFPTERFQDIIPVPMRVPAAPLSETRKPFFFGV</sequence>
<feature type="compositionally biased region" description="Basic and acidic residues" evidence="4">
    <location>
        <begin position="93"/>
        <end position="108"/>
    </location>
</feature>
<dbReference type="CDD" id="cd09122">
    <property type="entry name" value="PLDc_Tdp1_1"/>
    <property type="match status" value="1"/>
</dbReference>
<protein>
    <recommendedName>
        <fullName evidence="7">PLD phosphodiesterase domain-containing protein</fullName>
    </recommendedName>
</protein>
<evidence type="ECO:0000256" key="2">
    <source>
        <dbReference type="PIRSR" id="PIRSR610347-2"/>
    </source>
</evidence>
<dbReference type="GO" id="GO:0017005">
    <property type="term" value="F:3'-tyrosyl-DNA phosphodiesterase activity"/>
    <property type="evidence" value="ECO:0007669"/>
    <property type="project" value="TreeGrafter"/>
</dbReference>
<dbReference type="Gene3D" id="3.30.870.10">
    <property type="entry name" value="Endonuclease Chain A"/>
    <property type="match status" value="2"/>
</dbReference>
<reference evidence="5" key="1">
    <citation type="submission" date="2021-07" db="EMBL/GenBank/DDBJ databases">
        <authorList>
            <person name="Branca A.L. A."/>
        </authorList>
    </citation>
    <scope>NUCLEOTIDE SEQUENCE</scope>
</reference>
<evidence type="ECO:0008006" key="7">
    <source>
        <dbReference type="Google" id="ProtNLM"/>
    </source>
</evidence>
<feature type="binding site" evidence="2">
    <location>
        <position position="357"/>
    </location>
    <ligand>
        <name>substrate</name>
    </ligand>
</feature>
<feature type="active site" description="Nucleophile" evidence="1">
    <location>
        <position position="355"/>
    </location>
</feature>
<feature type="compositionally biased region" description="Polar residues" evidence="4">
    <location>
        <begin position="196"/>
        <end position="210"/>
    </location>
</feature>
<evidence type="ECO:0000256" key="3">
    <source>
        <dbReference type="PIRSR" id="PIRSR610347-3"/>
    </source>
</evidence>